<evidence type="ECO:0000256" key="1">
    <source>
        <dbReference type="SAM" id="SignalP"/>
    </source>
</evidence>
<feature type="chain" id="PRO_5046924907" evidence="1">
    <location>
        <begin position="22"/>
        <end position="121"/>
    </location>
</feature>
<evidence type="ECO:0000313" key="3">
    <source>
        <dbReference type="Proteomes" id="UP001500359"/>
    </source>
</evidence>
<accession>A0ABN1LCJ5</accession>
<dbReference type="Proteomes" id="UP001500359">
    <property type="component" value="Unassembled WGS sequence"/>
</dbReference>
<name>A0ABN1LCJ5_9ALTE</name>
<gene>
    <name evidence="2" type="ORF">GCM10009114_03380</name>
</gene>
<keyword evidence="1" id="KW-0732">Signal</keyword>
<proteinExistence type="predicted"/>
<protein>
    <submittedName>
        <fullName evidence="2">Uncharacterized protein</fullName>
    </submittedName>
</protein>
<feature type="signal peptide" evidence="1">
    <location>
        <begin position="1"/>
        <end position="21"/>
    </location>
</feature>
<keyword evidence="3" id="KW-1185">Reference proteome</keyword>
<reference evidence="2 3" key="1">
    <citation type="journal article" date="2019" name="Int. J. Syst. Evol. Microbiol.">
        <title>The Global Catalogue of Microorganisms (GCM) 10K type strain sequencing project: providing services to taxonomists for standard genome sequencing and annotation.</title>
        <authorList>
            <consortium name="The Broad Institute Genomics Platform"/>
            <consortium name="The Broad Institute Genome Sequencing Center for Infectious Disease"/>
            <person name="Wu L."/>
            <person name="Ma J."/>
        </authorList>
    </citation>
    <scope>NUCLEOTIDE SEQUENCE [LARGE SCALE GENOMIC DNA]</scope>
    <source>
        <strain evidence="2 3">JCM 15896</strain>
    </source>
</reference>
<comment type="caution">
    <text evidence="2">The sequence shown here is derived from an EMBL/GenBank/DDBJ whole genome shotgun (WGS) entry which is preliminary data.</text>
</comment>
<dbReference type="RefSeq" id="WP_343855942.1">
    <property type="nucleotide sequence ID" value="NZ_BAAAFD010000001.1"/>
</dbReference>
<organism evidence="2 3">
    <name type="scientific">Aliiglaciecola litoralis</name>
    <dbReference type="NCBI Taxonomy" id="582857"/>
    <lineage>
        <taxon>Bacteria</taxon>
        <taxon>Pseudomonadati</taxon>
        <taxon>Pseudomonadota</taxon>
        <taxon>Gammaproteobacteria</taxon>
        <taxon>Alteromonadales</taxon>
        <taxon>Alteromonadaceae</taxon>
        <taxon>Aliiglaciecola</taxon>
    </lineage>
</organism>
<dbReference type="EMBL" id="BAAAFD010000001">
    <property type="protein sequence ID" value="GAA0852688.1"/>
    <property type="molecule type" value="Genomic_DNA"/>
</dbReference>
<sequence length="121" mass="12237">MKPYTKALFILLSVGSTSVFAQDSVNHSGQASKHSALAASEGLASTATVASAAVAVPVIVVAGTSVVAGSVISEVGTSMADSAQASHASSHSHQHTLVITERTITADPAPNQVVKQQQDEK</sequence>
<evidence type="ECO:0000313" key="2">
    <source>
        <dbReference type="EMBL" id="GAA0852688.1"/>
    </source>
</evidence>